<gene>
    <name evidence="2" type="ORF">HMI46_23705</name>
</gene>
<evidence type="ECO:0000313" key="2">
    <source>
        <dbReference type="EMBL" id="NOJ73530.1"/>
    </source>
</evidence>
<proteinExistence type="predicted"/>
<dbReference type="EMBL" id="JABFOR010000048">
    <property type="protein sequence ID" value="NOJ73530.1"/>
    <property type="molecule type" value="Genomic_DNA"/>
</dbReference>
<sequence length="259" mass="28700">MKYAKKAAVVATGIAMLFGTANMTEAFAIQTTNISAQEMETTKTPAVGKEAVEAAKAELSQKVRGTNGENTGDTYLLYVSDPSLNGGSAFLYYLDMFKFTNYDDYLKQAAKLQGPVLQKPEGLPEGYKFENGNIQPPIAKNLKEFQQEVKAEAEAQGKSVHYKKFEWNEMGEINLTFANGKDNLEMQVVHKLGRNTASSGYRYMKSTEVDAEQGKKIPGLVRNKLIWSDQDHLYSITTNPGNPLTKDDLIKFAETAVKK</sequence>
<evidence type="ECO:0000256" key="1">
    <source>
        <dbReference type="SAM" id="SignalP"/>
    </source>
</evidence>
<organism evidence="2 3">
    <name type="scientific">Paenibacillus alvei</name>
    <name type="common">Bacillus alvei</name>
    <dbReference type="NCBI Taxonomy" id="44250"/>
    <lineage>
        <taxon>Bacteria</taxon>
        <taxon>Bacillati</taxon>
        <taxon>Bacillota</taxon>
        <taxon>Bacilli</taxon>
        <taxon>Bacillales</taxon>
        <taxon>Paenibacillaceae</taxon>
        <taxon>Paenibacillus</taxon>
    </lineage>
</organism>
<protein>
    <recommendedName>
        <fullName evidence="4">DUF4367 domain-containing protein</fullName>
    </recommendedName>
</protein>
<accession>A0AAP7A0Q7</accession>
<dbReference type="Proteomes" id="UP000552038">
    <property type="component" value="Unassembled WGS sequence"/>
</dbReference>
<keyword evidence="1" id="KW-0732">Signal</keyword>
<feature type="signal peptide" evidence="1">
    <location>
        <begin position="1"/>
        <end position="28"/>
    </location>
</feature>
<name>A0AAP7A0Q7_PAEAL</name>
<evidence type="ECO:0008006" key="4">
    <source>
        <dbReference type="Google" id="ProtNLM"/>
    </source>
</evidence>
<feature type="chain" id="PRO_5043043532" description="DUF4367 domain-containing protein" evidence="1">
    <location>
        <begin position="29"/>
        <end position="259"/>
    </location>
</feature>
<evidence type="ECO:0000313" key="3">
    <source>
        <dbReference type="Proteomes" id="UP000552038"/>
    </source>
</evidence>
<dbReference type="AlphaFoldDB" id="A0AAP7A0Q7"/>
<dbReference type="RefSeq" id="WP_171419241.1">
    <property type="nucleotide sequence ID" value="NZ_JABFOR010000048.1"/>
</dbReference>
<reference evidence="2 3" key="1">
    <citation type="submission" date="2020-05" db="EMBL/GenBank/DDBJ databases">
        <title>Whole genome sequencing and identification of novel metabolites from Paenibacillus alvei strain JR949.</title>
        <authorList>
            <person name="Rajendhran J."/>
            <person name="Sree Pranav P."/>
            <person name="Mahalakshmi B."/>
            <person name="Karthikeyan R."/>
        </authorList>
    </citation>
    <scope>NUCLEOTIDE SEQUENCE [LARGE SCALE GENOMIC DNA]</scope>
    <source>
        <strain evidence="2 3">JR949</strain>
    </source>
</reference>
<comment type="caution">
    <text evidence="2">The sequence shown here is derived from an EMBL/GenBank/DDBJ whole genome shotgun (WGS) entry which is preliminary data.</text>
</comment>